<dbReference type="AlphaFoldDB" id="A0A0G1SJH7"/>
<sequence length="144" mass="15869">MMIMRLRMHAGFTLFEVIAVMTVVMIISTLGIINLSRLQSVFVLRSSADEIRSMIQYGRELAVANKDMASYNLSLSGSVVKLQKNGLEFSRYVVPQKVTINPSSFSWIFSSITGGVQTCAPCQLMLTSNGLNEIINIQSNGIVD</sequence>
<name>A0A0G1SJH7_9BACT</name>
<dbReference type="Proteomes" id="UP000034794">
    <property type="component" value="Unassembled WGS sequence"/>
</dbReference>
<protein>
    <submittedName>
        <fullName evidence="2">Uncharacterized protein</fullName>
    </submittedName>
</protein>
<proteinExistence type="predicted"/>
<comment type="caution">
    <text evidence="2">The sequence shown here is derived from an EMBL/GenBank/DDBJ whole genome shotgun (WGS) entry which is preliminary data.</text>
</comment>
<evidence type="ECO:0000313" key="2">
    <source>
        <dbReference type="EMBL" id="KKU33495.1"/>
    </source>
</evidence>
<keyword evidence="1" id="KW-1133">Transmembrane helix</keyword>
<evidence type="ECO:0000313" key="3">
    <source>
        <dbReference type="Proteomes" id="UP000034794"/>
    </source>
</evidence>
<keyword evidence="1" id="KW-0812">Transmembrane</keyword>
<dbReference type="SUPFAM" id="SSF54523">
    <property type="entry name" value="Pili subunits"/>
    <property type="match status" value="1"/>
</dbReference>
<reference evidence="2 3" key="1">
    <citation type="journal article" date="2015" name="Nature">
        <title>rRNA introns, odd ribosomes, and small enigmatic genomes across a large radiation of phyla.</title>
        <authorList>
            <person name="Brown C.T."/>
            <person name="Hug L.A."/>
            <person name="Thomas B.C."/>
            <person name="Sharon I."/>
            <person name="Castelle C.J."/>
            <person name="Singh A."/>
            <person name="Wilkins M.J."/>
            <person name="Williams K.H."/>
            <person name="Banfield J.F."/>
        </authorList>
    </citation>
    <scope>NUCLEOTIDE SEQUENCE [LARGE SCALE GENOMIC DNA]</scope>
</reference>
<gene>
    <name evidence="2" type="ORF">UX47_C0003G0018</name>
</gene>
<keyword evidence="1" id="KW-0472">Membrane</keyword>
<dbReference type="EMBL" id="LCMI01000003">
    <property type="protein sequence ID" value="KKU33495.1"/>
    <property type="molecule type" value="Genomic_DNA"/>
</dbReference>
<organism evidence="2 3">
    <name type="scientific">Candidatus Collierbacteria bacterium GW2011_GWA2_46_26</name>
    <dbReference type="NCBI Taxonomy" id="1618381"/>
    <lineage>
        <taxon>Bacteria</taxon>
        <taxon>Candidatus Collieribacteriota</taxon>
    </lineage>
</organism>
<dbReference type="InterPro" id="IPR045584">
    <property type="entry name" value="Pilin-like"/>
</dbReference>
<accession>A0A0G1SJH7</accession>
<evidence type="ECO:0000256" key="1">
    <source>
        <dbReference type="SAM" id="Phobius"/>
    </source>
</evidence>
<feature type="transmembrane region" description="Helical" evidence="1">
    <location>
        <begin position="12"/>
        <end position="33"/>
    </location>
</feature>